<dbReference type="OrthoDB" id="4363449at2759"/>
<proteinExistence type="predicted"/>
<dbReference type="PANTHER" id="PTHR43319:SF3">
    <property type="entry name" value="BETA-LACTAMASE-RELATED DOMAIN-CONTAINING PROTEIN"/>
    <property type="match status" value="1"/>
</dbReference>
<dbReference type="EMBL" id="JAPQKH010000011">
    <property type="protein sequence ID" value="KAJ5081194.1"/>
    <property type="molecule type" value="Genomic_DNA"/>
</dbReference>
<name>A0A9W9JT30_9EURO</name>
<keyword evidence="3" id="KW-1185">Reference proteome</keyword>
<evidence type="ECO:0000313" key="2">
    <source>
        <dbReference type="EMBL" id="KAJ5081194.1"/>
    </source>
</evidence>
<protein>
    <submittedName>
        <fullName evidence="2">Beta-lactamase</fullName>
    </submittedName>
</protein>
<dbReference type="SUPFAM" id="SSF56601">
    <property type="entry name" value="beta-lactamase/transpeptidase-like"/>
    <property type="match status" value="1"/>
</dbReference>
<dbReference type="AlphaFoldDB" id="A0A9W9JT30"/>
<sequence length="314" mass="34663">MAELHGSCHPAFNHVRELLQQKIADGSEVGASLCINIDGKNVLDLWGGYADASLSQSKPWGKDTITGIWSCTKVATILATYILVDRGLLDVNERVATYWPEFAANDEEKAAQKLAEQAPWFTLGSQPVYQMTNYGLLIGLSEKDESRTADTIPIPPETLPDTLGLDPTTDILLRTNGASGGFSNTRALISIASIISLNGTVDSTVDGKQFITPQTIDAMLKEQIRAPDPNLMGNARWSLGFALPASEGMLPYIPEEDGICYGSGYGGSMIIMDRRRRMTITYIMNKMEFRIVANSRFDVYFPEIWKAYDDYRKS</sequence>
<evidence type="ECO:0000313" key="3">
    <source>
        <dbReference type="Proteomes" id="UP001149165"/>
    </source>
</evidence>
<feature type="domain" description="Beta-lactamase-related" evidence="1">
    <location>
        <begin position="16"/>
        <end position="108"/>
    </location>
</feature>
<dbReference type="Gene3D" id="3.40.710.10">
    <property type="entry name" value="DD-peptidase/beta-lactamase superfamily"/>
    <property type="match status" value="2"/>
</dbReference>
<evidence type="ECO:0000259" key="1">
    <source>
        <dbReference type="Pfam" id="PF00144"/>
    </source>
</evidence>
<organism evidence="2 3">
    <name type="scientific">Penicillium angulare</name>
    <dbReference type="NCBI Taxonomy" id="116970"/>
    <lineage>
        <taxon>Eukaryota</taxon>
        <taxon>Fungi</taxon>
        <taxon>Dikarya</taxon>
        <taxon>Ascomycota</taxon>
        <taxon>Pezizomycotina</taxon>
        <taxon>Eurotiomycetes</taxon>
        <taxon>Eurotiomycetidae</taxon>
        <taxon>Eurotiales</taxon>
        <taxon>Aspergillaceae</taxon>
        <taxon>Penicillium</taxon>
    </lineage>
</organism>
<reference evidence="2" key="1">
    <citation type="submission" date="2022-11" db="EMBL/GenBank/DDBJ databases">
        <authorList>
            <person name="Petersen C."/>
        </authorList>
    </citation>
    <scope>NUCLEOTIDE SEQUENCE</scope>
    <source>
        <strain evidence="2">IBT 30069</strain>
    </source>
</reference>
<gene>
    <name evidence="2" type="ORF">N7456_013432</name>
</gene>
<accession>A0A9W9JT30</accession>
<dbReference type="PANTHER" id="PTHR43319">
    <property type="entry name" value="BETA-LACTAMASE-RELATED"/>
    <property type="match status" value="1"/>
</dbReference>
<dbReference type="InterPro" id="IPR012338">
    <property type="entry name" value="Beta-lactam/transpept-like"/>
</dbReference>
<dbReference type="Proteomes" id="UP001149165">
    <property type="component" value="Unassembled WGS sequence"/>
</dbReference>
<reference evidence="2" key="2">
    <citation type="journal article" date="2023" name="IMA Fungus">
        <title>Comparative genomic study of the Penicillium genus elucidates a diverse pangenome and 15 lateral gene transfer events.</title>
        <authorList>
            <person name="Petersen C."/>
            <person name="Sorensen T."/>
            <person name="Nielsen M.R."/>
            <person name="Sondergaard T.E."/>
            <person name="Sorensen J.L."/>
            <person name="Fitzpatrick D.A."/>
            <person name="Frisvad J.C."/>
            <person name="Nielsen K.L."/>
        </authorList>
    </citation>
    <scope>NUCLEOTIDE SEQUENCE</scope>
    <source>
        <strain evidence="2">IBT 30069</strain>
    </source>
</reference>
<comment type="caution">
    <text evidence="2">The sequence shown here is derived from an EMBL/GenBank/DDBJ whole genome shotgun (WGS) entry which is preliminary data.</text>
</comment>
<dbReference type="Pfam" id="PF00144">
    <property type="entry name" value="Beta-lactamase"/>
    <property type="match status" value="1"/>
</dbReference>
<dbReference type="InterPro" id="IPR001466">
    <property type="entry name" value="Beta-lactam-related"/>
</dbReference>
<dbReference type="InterPro" id="IPR052907">
    <property type="entry name" value="Beta-lactamase/esterase"/>
</dbReference>